<protein>
    <submittedName>
        <fullName evidence="2">Alpha/beta hydrolase</fullName>
    </submittedName>
</protein>
<gene>
    <name evidence="2" type="ORF">Selli1_01930</name>
</gene>
<proteinExistence type="predicted"/>
<dbReference type="PANTHER" id="PTHR43798">
    <property type="entry name" value="MONOACYLGLYCEROL LIPASE"/>
    <property type="match status" value="1"/>
</dbReference>
<dbReference type="GO" id="GO:0016787">
    <property type="term" value="F:hydrolase activity"/>
    <property type="evidence" value="ECO:0007669"/>
    <property type="project" value="UniProtKB-KW"/>
</dbReference>
<dbReference type="InterPro" id="IPR050266">
    <property type="entry name" value="AB_hydrolase_sf"/>
</dbReference>
<dbReference type="InterPro" id="IPR000073">
    <property type="entry name" value="AB_hydrolase_1"/>
</dbReference>
<dbReference type="Pfam" id="PF00561">
    <property type="entry name" value="Abhydrolase_1"/>
    <property type="match status" value="1"/>
</dbReference>
<comment type="caution">
    <text evidence="2">The sequence shown here is derived from an EMBL/GenBank/DDBJ whole genome shotgun (WGS) entry which is preliminary data.</text>
</comment>
<dbReference type="PANTHER" id="PTHR43798:SF33">
    <property type="entry name" value="HYDROLASE, PUTATIVE (AFU_ORTHOLOGUE AFUA_2G14860)-RELATED"/>
    <property type="match status" value="1"/>
</dbReference>
<sequence>MSDIRLYSIERGTGEPLILLHGNGEESRYFARQIRHFAKTRKVIAIDTRGHGQSPRGNAPFTIRQFAEDLHDFMEEKGIERADILGFSDGGNTALVFALQYPQKVRKLILNGANLYPSGMKTLIVLPIWAGYGAASLLAPVSQKAKKQKELLGLMVKDPYIRPEDLSRISSKTLVLVGKNDMIRHRHSLLIAKSIPGAKFVCLKGDHFIAAKNPETFNRAVERFLSDGK</sequence>
<accession>A0A9W6C3P4</accession>
<keyword evidence="2" id="KW-0378">Hydrolase</keyword>
<feature type="domain" description="AB hydrolase-1" evidence="1">
    <location>
        <begin position="16"/>
        <end position="118"/>
    </location>
</feature>
<dbReference type="GO" id="GO:0016020">
    <property type="term" value="C:membrane"/>
    <property type="evidence" value="ECO:0007669"/>
    <property type="project" value="TreeGrafter"/>
</dbReference>
<reference evidence="2 3" key="1">
    <citation type="journal article" date="2023" name="Int. J. Syst. Evol. Microbiol.">
        <title>Sellimonas catena sp. nov., isolated from human faeces.</title>
        <authorList>
            <person name="Hisatomi A."/>
            <person name="Ohkuma M."/>
            <person name="Sakamoto M."/>
        </authorList>
    </citation>
    <scope>NUCLEOTIDE SEQUENCE [LARGE SCALE GENOMIC DNA]</scope>
    <source>
        <strain evidence="2 3">12EGH17</strain>
    </source>
</reference>
<dbReference type="AlphaFoldDB" id="A0A9W6C3P4"/>
<evidence type="ECO:0000313" key="3">
    <source>
        <dbReference type="Proteomes" id="UP001145145"/>
    </source>
</evidence>
<dbReference type="PRINTS" id="PR00111">
    <property type="entry name" value="ABHYDROLASE"/>
</dbReference>
<dbReference type="EMBL" id="BSBO01000001">
    <property type="protein sequence ID" value="GLG03019.1"/>
    <property type="molecule type" value="Genomic_DNA"/>
</dbReference>
<evidence type="ECO:0000259" key="1">
    <source>
        <dbReference type="Pfam" id="PF00561"/>
    </source>
</evidence>
<dbReference type="RefSeq" id="WP_138373993.1">
    <property type="nucleotide sequence ID" value="NZ_BSBO01000001.1"/>
</dbReference>
<dbReference type="SUPFAM" id="SSF53474">
    <property type="entry name" value="alpha/beta-Hydrolases"/>
    <property type="match status" value="1"/>
</dbReference>
<evidence type="ECO:0000313" key="2">
    <source>
        <dbReference type="EMBL" id="GLG03019.1"/>
    </source>
</evidence>
<dbReference type="InterPro" id="IPR029058">
    <property type="entry name" value="AB_hydrolase_fold"/>
</dbReference>
<dbReference type="Gene3D" id="3.40.50.1820">
    <property type="entry name" value="alpha/beta hydrolase"/>
    <property type="match status" value="1"/>
</dbReference>
<keyword evidence="3" id="KW-1185">Reference proteome</keyword>
<dbReference type="Proteomes" id="UP001145145">
    <property type="component" value="Unassembled WGS sequence"/>
</dbReference>
<organism evidence="2 3">
    <name type="scientific">Sellimonas catena</name>
    <dbReference type="NCBI Taxonomy" id="2994035"/>
    <lineage>
        <taxon>Bacteria</taxon>
        <taxon>Bacillati</taxon>
        <taxon>Bacillota</taxon>
        <taxon>Clostridia</taxon>
        <taxon>Lachnospirales</taxon>
        <taxon>Lachnospiraceae</taxon>
        <taxon>Sellimonas</taxon>
    </lineage>
</organism>
<name>A0A9W6C3P4_9FIRM</name>